<dbReference type="InterPro" id="IPR018951">
    <property type="entry name" value="Fumarase_C_C"/>
</dbReference>
<dbReference type="Gene3D" id="1.20.200.10">
    <property type="entry name" value="Fumarase/aspartase (Central domain)"/>
    <property type="match status" value="1"/>
</dbReference>
<dbReference type="InterPro" id="IPR005677">
    <property type="entry name" value="Fum_hydII"/>
</dbReference>
<dbReference type="InterPro" id="IPR020557">
    <property type="entry name" value="Fumarate_lyase_CS"/>
</dbReference>
<organism evidence="6 7">
    <name type="scientific">Candidatus Comchoanobacter bicostacola</name>
    <dbReference type="NCBI Taxonomy" id="2919598"/>
    <lineage>
        <taxon>Bacteria</taxon>
        <taxon>Pseudomonadati</taxon>
        <taxon>Pseudomonadota</taxon>
        <taxon>Gammaproteobacteria</taxon>
        <taxon>Candidatus Comchoanobacterales</taxon>
        <taxon>Candidatus Comchoanobacteraceae</taxon>
        <taxon>Candidatus Comchoanobacter</taxon>
    </lineage>
</organism>
<evidence type="ECO:0000313" key="6">
    <source>
        <dbReference type="EMBL" id="UTC24849.1"/>
    </source>
</evidence>
<dbReference type="Gene3D" id="1.10.275.10">
    <property type="entry name" value="Fumarase/aspartase (N-terminal domain)"/>
    <property type="match status" value="1"/>
</dbReference>
<gene>
    <name evidence="6" type="ORF">MMH89_01615</name>
</gene>
<dbReference type="InterPro" id="IPR024083">
    <property type="entry name" value="Fumarase/histidase_N"/>
</dbReference>
<dbReference type="Proteomes" id="UP001055955">
    <property type="component" value="Chromosome"/>
</dbReference>
<evidence type="ECO:0000259" key="5">
    <source>
        <dbReference type="Pfam" id="PF10415"/>
    </source>
</evidence>
<dbReference type="Pfam" id="PF10415">
    <property type="entry name" value="FumaraseC_C"/>
    <property type="match status" value="1"/>
</dbReference>
<evidence type="ECO:0000259" key="4">
    <source>
        <dbReference type="Pfam" id="PF00206"/>
    </source>
</evidence>
<dbReference type="EMBL" id="CP092900">
    <property type="protein sequence ID" value="UTC24849.1"/>
    <property type="molecule type" value="Genomic_DNA"/>
</dbReference>
<dbReference type="InterPro" id="IPR022761">
    <property type="entry name" value="Fumarate_lyase_N"/>
</dbReference>
<dbReference type="PROSITE" id="PS00163">
    <property type="entry name" value="FUMARATE_LYASES"/>
    <property type="match status" value="1"/>
</dbReference>
<comment type="similarity">
    <text evidence="1">Belongs to the class-II fumarase/aspartase family. Fumarase subfamily.</text>
</comment>
<keyword evidence="3" id="KW-0456">Lyase</keyword>
<dbReference type="RefSeq" id="WP_258568638.1">
    <property type="nucleotide sequence ID" value="NZ_CP092900.1"/>
</dbReference>
<proteinExistence type="inferred from homology"/>
<name>A0ABY5DM68_9GAMM</name>
<feature type="domain" description="Fumarase C C-terminal" evidence="5">
    <location>
        <begin position="408"/>
        <end position="460"/>
    </location>
</feature>
<evidence type="ECO:0000256" key="3">
    <source>
        <dbReference type="ARBA" id="ARBA00023239"/>
    </source>
</evidence>
<dbReference type="InterPro" id="IPR000362">
    <property type="entry name" value="Fumarate_lyase_fam"/>
</dbReference>
<dbReference type="PANTHER" id="PTHR11444">
    <property type="entry name" value="ASPARTATEAMMONIA/ARGININOSUCCINATE/ADENYLOSUCCINATE LYASE"/>
    <property type="match status" value="1"/>
</dbReference>
<dbReference type="InterPro" id="IPR008948">
    <property type="entry name" value="L-Aspartase-like"/>
</dbReference>
<protein>
    <recommendedName>
        <fullName evidence="2">fumarate hydratase</fullName>
        <ecNumber evidence="2">4.2.1.2</ecNumber>
    </recommendedName>
</protein>
<accession>A0ABY5DM68</accession>
<evidence type="ECO:0000256" key="2">
    <source>
        <dbReference type="ARBA" id="ARBA00012921"/>
    </source>
</evidence>
<evidence type="ECO:0000313" key="7">
    <source>
        <dbReference type="Proteomes" id="UP001055955"/>
    </source>
</evidence>
<dbReference type="SUPFAM" id="SSF48557">
    <property type="entry name" value="L-aspartase-like"/>
    <property type="match status" value="1"/>
</dbReference>
<dbReference type="PANTHER" id="PTHR11444:SF1">
    <property type="entry name" value="FUMARATE HYDRATASE, MITOCHONDRIAL"/>
    <property type="match status" value="1"/>
</dbReference>
<reference evidence="6 7" key="1">
    <citation type="journal article" date="2022" name="Nat. Microbiol.">
        <title>The microbiome of a bacterivorous marine choanoflagellate contains a resource-demanding obligate bacterial associate.</title>
        <authorList>
            <person name="Needham D.M."/>
            <person name="Poirier C."/>
            <person name="Bachy C."/>
            <person name="George E.E."/>
            <person name="Wilken S."/>
            <person name="Yung C.C.M."/>
            <person name="Limardo A.J."/>
            <person name="Morando M."/>
            <person name="Sudek L."/>
            <person name="Malmstrom R.R."/>
            <person name="Keeling P.J."/>
            <person name="Santoro A.E."/>
            <person name="Worden A.Z."/>
        </authorList>
    </citation>
    <scope>NUCLEOTIDE SEQUENCE [LARGE SCALE GENOMIC DNA]</scope>
    <source>
        <strain evidence="6 7">Comchoano-1</strain>
    </source>
</reference>
<dbReference type="PRINTS" id="PR00149">
    <property type="entry name" value="FUMRATELYASE"/>
</dbReference>
<sequence length="460" mass="51179">MDKYRKESDTLGDVNVPHDALYHTSTARALNFFDIGIEKPVDAFIKCYATLKACAARTNLKLNLLDKKYCVAIEYAASEIANGKHLNQFEVSIWQSGSGTQTNMNVNEVIANLANSKLGNSHSPKEPIHPNDHVNLSQSTNDTFPTTMHIYFSLFIVESLLPTLVKFKKNIEEKIEEFDHQTHIARTHLQDALPIKMAQSFTPYLNFVDHTIKELYAVLDKLYLIPIGGTAVGTGFGAHPKYTDYMIEEISKTFKLPFSASAYPGNDMSQHLALLELSSILNNFAACYQKMCNDIRFLSSGPRCGLNNLILDSNEPGSSIMPGKTNPTQCESAIMVSIAVIANHSGITQACTQSYFELNTNKPLILHLLTQSCRLINDSVNSFTQNCLKGITINTKQCNEDIHSSLMLVTALRPHIGYDNAAKAAQYAHKNETSLKEAVLHFKMLTASEYDTLIKPEEMT</sequence>
<evidence type="ECO:0000256" key="1">
    <source>
        <dbReference type="ARBA" id="ARBA00009084"/>
    </source>
</evidence>
<feature type="domain" description="Fumarate lyase N-terminal" evidence="4">
    <location>
        <begin position="12"/>
        <end position="341"/>
    </location>
</feature>
<keyword evidence="7" id="KW-1185">Reference proteome</keyword>
<dbReference type="EC" id="4.2.1.2" evidence="2"/>
<dbReference type="Pfam" id="PF00206">
    <property type="entry name" value="Lyase_1"/>
    <property type="match status" value="1"/>
</dbReference>
<dbReference type="Gene3D" id="1.10.40.30">
    <property type="entry name" value="Fumarase/aspartase (C-terminal domain)"/>
    <property type="match status" value="1"/>
</dbReference>